<organism evidence="3 4">
    <name type="scientific">Loxostege sticticalis</name>
    <name type="common">Beet webworm moth</name>
    <dbReference type="NCBI Taxonomy" id="481309"/>
    <lineage>
        <taxon>Eukaryota</taxon>
        <taxon>Metazoa</taxon>
        <taxon>Ecdysozoa</taxon>
        <taxon>Arthropoda</taxon>
        <taxon>Hexapoda</taxon>
        <taxon>Insecta</taxon>
        <taxon>Pterygota</taxon>
        <taxon>Neoptera</taxon>
        <taxon>Endopterygota</taxon>
        <taxon>Lepidoptera</taxon>
        <taxon>Glossata</taxon>
        <taxon>Ditrysia</taxon>
        <taxon>Pyraloidea</taxon>
        <taxon>Crambidae</taxon>
        <taxon>Pyraustinae</taxon>
        <taxon>Loxostege</taxon>
    </lineage>
</organism>
<dbReference type="PANTHER" id="PTHR21505:SF8">
    <property type="entry name" value="DPT-YFP REPRESSOR BY OVEREXPRESSION, ISOFORM D-RELATED"/>
    <property type="match status" value="1"/>
</dbReference>
<name>A0ABD0TFM3_LOXSC</name>
<dbReference type="InterPro" id="IPR006578">
    <property type="entry name" value="MADF-dom"/>
</dbReference>
<feature type="compositionally biased region" description="Basic and acidic residues" evidence="1">
    <location>
        <begin position="194"/>
        <end position="211"/>
    </location>
</feature>
<feature type="compositionally biased region" description="Acidic residues" evidence="1">
    <location>
        <begin position="144"/>
        <end position="156"/>
    </location>
</feature>
<dbReference type="PROSITE" id="PS51029">
    <property type="entry name" value="MADF"/>
    <property type="match status" value="1"/>
</dbReference>
<evidence type="ECO:0000313" key="3">
    <source>
        <dbReference type="EMBL" id="KAL0841894.1"/>
    </source>
</evidence>
<comment type="caution">
    <text evidence="3">The sequence shown here is derived from an EMBL/GenBank/DDBJ whole genome shotgun (WGS) entry which is preliminary data.</text>
</comment>
<evidence type="ECO:0000259" key="2">
    <source>
        <dbReference type="PROSITE" id="PS51029"/>
    </source>
</evidence>
<dbReference type="Pfam" id="PF10545">
    <property type="entry name" value="MADF_DNA_bdg"/>
    <property type="match status" value="1"/>
</dbReference>
<dbReference type="PANTHER" id="PTHR21505">
    <property type="entry name" value="MADF DOMAIN-CONTAINING PROTEIN-RELATED"/>
    <property type="match status" value="1"/>
</dbReference>
<accession>A0ABD0TFM3</accession>
<dbReference type="AlphaFoldDB" id="A0ABD0TFM3"/>
<protein>
    <recommendedName>
        <fullName evidence="2">MADF domain-containing protein</fullName>
    </recommendedName>
</protein>
<reference evidence="3 4" key="1">
    <citation type="submission" date="2024-06" db="EMBL/GenBank/DDBJ databases">
        <title>A chromosome-level genome assembly of beet webworm, Loxostege sticticalis.</title>
        <authorList>
            <person name="Zhang Y."/>
        </authorList>
    </citation>
    <scope>NUCLEOTIDE SEQUENCE [LARGE SCALE GENOMIC DNA]</scope>
    <source>
        <strain evidence="3">AQ028</strain>
        <tissue evidence="3">Male pupae</tissue>
    </source>
</reference>
<gene>
    <name evidence="3" type="ORF">ABMA28_014130</name>
</gene>
<dbReference type="EMBL" id="JBEDNZ010000005">
    <property type="protein sequence ID" value="KAL0841894.1"/>
    <property type="molecule type" value="Genomic_DNA"/>
</dbReference>
<feature type="domain" description="MADF" evidence="2">
    <location>
        <begin position="30"/>
        <end position="125"/>
    </location>
</feature>
<feature type="region of interest" description="Disordered" evidence="1">
    <location>
        <begin position="124"/>
        <end position="179"/>
    </location>
</feature>
<evidence type="ECO:0000256" key="1">
    <source>
        <dbReference type="SAM" id="MobiDB-lite"/>
    </source>
</evidence>
<dbReference type="Proteomes" id="UP001549921">
    <property type="component" value="Unassembled WGS sequence"/>
</dbReference>
<sequence>MTMSAEYIKSLLSPYSFKMPPPAEMKVIVEVLELFKRLPCLWDQAHHLYHSKEERDKAYQILIDKYKTINPDATREIMKKKIDNMRNAYRREYKKVMAARAAGQQEHIPVLWYYHHLTFLDENKDDEGSTGTASEIIDNSIKIEEEDDNEVTEVIDDSNPYEGSQSAEESDTQHQIPRKKIRLTFEPFDAEVTQSRRDEPEDSHHSLVKKSEAKERLTEAYGRTIGYQIHELEPMQRYIAEKLISEIIFYGRLRKLNMQTTISNVSAITAEDYDTK</sequence>
<feature type="region of interest" description="Disordered" evidence="1">
    <location>
        <begin position="192"/>
        <end position="211"/>
    </location>
</feature>
<evidence type="ECO:0000313" key="4">
    <source>
        <dbReference type="Proteomes" id="UP001549921"/>
    </source>
</evidence>
<dbReference type="SMART" id="SM00595">
    <property type="entry name" value="MADF"/>
    <property type="match status" value="1"/>
</dbReference>
<proteinExistence type="predicted"/>